<dbReference type="SUPFAM" id="SSF159888">
    <property type="entry name" value="YdhG-like"/>
    <property type="match status" value="1"/>
</dbReference>
<dbReference type="Pfam" id="PF08818">
    <property type="entry name" value="DUF1801"/>
    <property type="match status" value="1"/>
</dbReference>
<comment type="caution">
    <text evidence="3">The sequence shown here is derived from an EMBL/GenBank/DDBJ whole genome shotgun (WGS) entry which is preliminary data.</text>
</comment>
<dbReference type="GeneID" id="86910289"/>
<gene>
    <name evidence="3" type="ORF">P7D36_05885</name>
    <name evidence="2" type="ORF">P7D39_05190</name>
</gene>
<evidence type="ECO:0000313" key="5">
    <source>
        <dbReference type="Proteomes" id="UP001256547"/>
    </source>
</evidence>
<dbReference type="EMBL" id="JARPYT010000006">
    <property type="protein sequence ID" value="MDT2637043.1"/>
    <property type="molecule type" value="Genomic_DNA"/>
</dbReference>
<name>A0AAP5NIN7_9ENTE</name>
<accession>A0AAP5NIN7</accession>
<sequence length="116" mass="13467">MTPIETYINEADKKQQPMLKELYQLIKELVPAETVEKISYGMPTFHLKENLVHFGAMKKHVGFYPTPSVIEAFKEQLKDYQTSKGAVQIPYEQKIPTELIKEMIHFRLEEVVAKNA</sequence>
<dbReference type="Proteomes" id="UP001256547">
    <property type="component" value="Unassembled WGS sequence"/>
</dbReference>
<dbReference type="Proteomes" id="UP001245561">
    <property type="component" value="Unassembled WGS sequence"/>
</dbReference>
<evidence type="ECO:0000313" key="3">
    <source>
        <dbReference type="EMBL" id="MDT2637043.1"/>
    </source>
</evidence>
<keyword evidence="5" id="KW-1185">Reference proteome</keyword>
<feature type="domain" description="YdhG-like" evidence="1">
    <location>
        <begin position="16"/>
        <end position="107"/>
    </location>
</feature>
<organism evidence="3 4">
    <name type="scientific">Enterococcus dongliensis</name>
    <dbReference type="NCBI Taxonomy" id="2559925"/>
    <lineage>
        <taxon>Bacteria</taxon>
        <taxon>Bacillati</taxon>
        <taxon>Bacillota</taxon>
        <taxon>Bacilli</taxon>
        <taxon>Lactobacillales</taxon>
        <taxon>Enterococcaceae</taxon>
        <taxon>Enterococcus</taxon>
    </lineage>
</organism>
<evidence type="ECO:0000313" key="2">
    <source>
        <dbReference type="EMBL" id="MDT2596422.1"/>
    </source>
</evidence>
<protein>
    <submittedName>
        <fullName evidence="3">DUF1801 domain-containing protein</fullName>
    </submittedName>
</protein>
<dbReference type="EMBL" id="JARPYR010000007">
    <property type="protein sequence ID" value="MDT2596422.1"/>
    <property type="molecule type" value="Genomic_DNA"/>
</dbReference>
<dbReference type="Gene3D" id="3.90.1150.200">
    <property type="match status" value="1"/>
</dbReference>
<dbReference type="AlphaFoldDB" id="A0AAP5NIN7"/>
<reference evidence="3 5" key="1">
    <citation type="submission" date="2023-03" db="EMBL/GenBank/DDBJ databases">
        <authorList>
            <person name="Shen W."/>
            <person name="Cai J."/>
        </authorList>
    </citation>
    <scope>NUCLEOTIDE SEQUENCE</scope>
    <source>
        <strain evidence="3">P55-2</strain>
        <strain evidence="2 5">P72-2</strain>
    </source>
</reference>
<proteinExistence type="predicted"/>
<evidence type="ECO:0000313" key="4">
    <source>
        <dbReference type="Proteomes" id="UP001245561"/>
    </source>
</evidence>
<dbReference type="RefSeq" id="WP_137603619.1">
    <property type="nucleotide sequence ID" value="NZ_JARPYR010000007.1"/>
</dbReference>
<dbReference type="InterPro" id="IPR014922">
    <property type="entry name" value="YdhG-like"/>
</dbReference>
<evidence type="ECO:0000259" key="1">
    <source>
        <dbReference type="Pfam" id="PF08818"/>
    </source>
</evidence>